<evidence type="ECO:0000313" key="4">
    <source>
        <dbReference type="Proteomes" id="UP001499930"/>
    </source>
</evidence>
<keyword evidence="2" id="KW-0560">Oxidoreductase</keyword>
<evidence type="ECO:0000313" key="3">
    <source>
        <dbReference type="EMBL" id="GAA3004725.1"/>
    </source>
</evidence>
<keyword evidence="2" id="KW-0408">Iron</keyword>
<gene>
    <name evidence="3" type="ORF">GCM10017559_27960</name>
</gene>
<evidence type="ECO:0000256" key="1">
    <source>
        <dbReference type="ARBA" id="ARBA00010617"/>
    </source>
</evidence>
<proteinExistence type="inferred from homology"/>
<dbReference type="PRINTS" id="PR00359">
    <property type="entry name" value="BP450"/>
</dbReference>
<dbReference type="PANTHER" id="PTHR46696">
    <property type="entry name" value="P450, PUTATIVE (EUROFUNG)-RELATED"/>
    <property type="match status" value="1"/>
</dbReference>
<dbReference type="PROSITE" id="PS00086">
    <property type="entry name" value="CYTOCHROME_P450"/>
    <property type="match status" value="1"/>
</dbReference>
<dbReference type="RefSeq" id="WP_344893939.1">
    <property type="nucleotide sequence ID" value="NZ_BAAAWD010000007.1"/>
</dbReference>
<accession>A0ABN3XXS7</accession>
<name>A0ABN3XXS7_9ACTN</name>
<dbReference type="InterPro" id="IPR017972">
    <property type="entry name" value="Cyt_P450_CS"/>
</dbReference>
<comment type="similarity">
    <text evidence="1 2">Belongs to the cytochrome P450 family.</text>
</comment>
<comment type="caution">
    <text evidence="3">The sequence shown here is derived from an EMBL/GenBank/DDBJ whole genome shotgun (WGS) entry which is preliminary data.</text>
</comment>
<protein>
    <submittedName>
        <fullName evidence="3">Cytochrome P450</fullName>
    </submittedName>
</protein>
<dbReference type="SUPFAM" id="SSF48264">
    <property type="entry name" value="Cytochrome P450"/>
    <property type="match status" value="1"/>
</dbReference>
<keyword evidence="2" id="KW-0503">Monooxygenase</keyword>
<dbReference type="InterPro" id="IPR036396">
    <property type="entry name" value="Cyt_P450_sf"/>
</dbReference>
<sequence length="396" mass="44009">MSHTPIGYNPFDHALHEDPYPVYERLREEAPLYLSTIPELPFWALSRHADVWAAFRDTGLYSSAYGVSLELWSPQARERSSFISMDPPEHTNFRALVSRGFSPRRVMDLEPRIRELTRARLAVVLEAGEFDFVGDLAQRVPVDVISELVGVPEADREEVLRLSNLMIARDESFTMPAAGREATGVLMRYYEELIAERRARPGDDMVSALLAAEIDGRRLSVTDVRAVLMLLGVAGNESTAKLLGNAWYQAARNPDQRAVAFAPGGGGVGPWIEETLRYDSSGQMVARRVTRDVELYGQVVPEGSRMLLLGAAANHDPRVFPDPERFLLGRDTSRLLSFGTGAHFCLGASLARLEARVVLEELVAAVREDYEVGEAERVHSANMRGFGSLRTVVKAR</sequence>
<keyword evidence="4" id="KW-1185">Reference proteome</keyword>
<dbReference type="Pfam" id="PF00067">
    <property type="entry name" value="p450"/>
    <property type="match status" value="1"/>
</dbReference>
<dbReference type="Proteomes" id="UP001499930">
    <property type="component" value="Unassembled WGS sequence"/>
</dbReference>
<reference evidence="3 4" key="1">
    <citation type="journal article" date="2019" name="Int. J. Syst. Evol. Microbiol.">
        <title>The Global Catalogue of Microorganisms (GCM) 10K type strain sequencing project: providing services to taxonomists for standard genome sequencing and annotation.</title>
        <authorList>
            <consortium name="The Broad Institute Genomics Platform"/>
            <consortium name="The Broad Institute Genome Sequencing Center for Infectious Disease"/>
            <person name="Wu L."/>
            <person name="Ma J."/>
        </authorList>
    </citation>
    <scope>NUCLEOTIDE SEQUENCE [LARGE SCALE GENOMIC DNA]</scope>
    <source>
        <strain evidence="3 4">JCM 3106</strain>
    </source>
</reference>
<dbReference type="EMBL" id="BAAAWD010000007">
    <property type="protein sequence ID" value="GAA3004725.1"/>
    <property type="molecule type" value="Genomic_DNA"/>
</dbReference>
<dbReference type="PANTHER" id="PTHR46696:SF4">
    <property type="entry name" value="BIOTIN BIOSYNTHESIS CYTOCHROME P450"/>
    <property type="match status" value="1"/>
</dbReference>
<keyword evidence="2" id="KW-0479">Metal-binding</keyword>
<organism evidence="3 4">
    <name type="scientific">Streptosporangium longisporum</name>
    <dbReference type="NCBI Taxonomy" id="46187"/>
    <lineage>
        <taxon>Bacteria</taxon>
        <taxon>Bacillati</taxon>
        <taxon>Actinomycetota</taxon>
        <taxon>Actinomycetes</taxon>
        <taxon>Streptosporangiales</taxon>
        <taxon>Streptosporangiaceae</taxon>
        <taxon>Streptosporangium</taxon>
    </lineage>
</organism>
<keyword evidence="2" id="KW-0349">Heme</keyword>
<dbReference type="InterPro" id="IPR001128">
    <property type="entry name" value="Cyt_P450"/>
</dbReference>
<evidence type="ECO:0000256" key="2">
    <source>
        <dbReference type="RuleBase" id="RU000461"/>
    </source>
</evidence>
<dbReference type="Gene3D" id="1.10.630.10">
    <property type="entry name" value="Cytochrome P450"/>
    <property type="match status" value="1"/>
</dbReference>
<dbReference type="InterPro" id="IPR002397">
    <property type="entry name" value="Cyt_P450_B"/>
</dbReference>